<dbReference type="Pfam" id="PF03861">
    <property type="entry name" value="ANTAR"/>
    <property type="match status" value="1"/>
</dbReference>
<keyword evidence="2" id="KW-0418">Kinase</keyword>
<evidence type="ECO:0000256" key="2">
    <source>
        <dbReference type="ARBA" id="ARBA00022777"/>
    </source>
</evidence>
<dbReference type="Proteomes" id="UP000317039">
    <property type="component" value="Chromosome"/>
</dbReference>
<dbReference type="AlphaFoldDB" id="A0A516NH47"/>
<evidence type="ECO:0000313" key="7">
    <source>
        <dbReference type="Proteomes" id="UP000317039"/>
    </source>
</evidence>
<evidence type="ECO:0000256" key="3">
    <source>
        <dbReference type="ARBA" id="ARBA00023015"/>
    </source>
</evidence>
<evidence type="ECO:0000259" key="5">
    <source>
        <dbReference type="PROSITE" id="PS50921"/>
    </source>
</evidence>
<keyword evidence="1" id="KW-0808">Transferase</keyword>
<dbReference type="KEGG" id="nod:FOH10_05085"/>
<organism evidence="6 7">
    <name type="scientific">Nocardia otitidiscaviarum</name>
    <dbReference type="NCBI Taxonomy" id="1823"/>
    <lineage>
        <taxon>Bacteria</taxon>
        <taxon>Bacillati</taxon>
        <taxon>Actinomycetota</taxon>
        <taxon>Actinomycetes</taxon>
        <taxon>Mycobacteriales</taxon>
        <taxon>Nocardiaceae</taxon>
        <taxon>Nocardia</taxon>
    </lineage>
</organism>
<dbReference type="Gene3D" id="1.10.10.10">
    <property type="entry name" value="Winged helix-like DNA-binding domain superfamily/Winged helix DNA-binding domain"/>
    <property type="match status" value="1"/>
</dbReference>
<reference evidence="6 7" key="1">
    <citation type="submission" date="2019-07" db="EMBL/GenBank/DDBJ databases">
        <title>Complete Genome Sequence and Methylome Analysis of Nocardia otitidis-caviarum NEB252.</title>
        <authorList>
            <person name="Fomenkov A."/>
            <person name="Anton B.P."/>
            <person name="Vincze T."/>
            <person name="Roberts R.J."/>
        </authorList>
    </citation>
    <scope>NUCLEOTIDE SEQUENCE [LARGE SCALE GENOMIC DNA]</scope>
    <source>
        <strain evidence="6 7">NEB252</strain>
    </source>
</reference>
<proteinExistence type="predicted"/>
<dbReference type="InterPro" id="IPR036388">
    <property type="entry name" value="WH-like_DNA-bd_sf"/>
</dbReference>
<dbReference type="EMBL" id="CP041695">
    <property type="protein sequence ID" value="QDP78207.1"/>
    <property type="molecule type" value="Genomic_DNA"/>
</dbReference>
<dbReference type="InterPro" id="IPR029016">
    <property type="entry name" value="GAF-like_dom_sf"/>
</dbReference>
<keyword evidence="3" id="KW-0805">Transcription regulation</keyword>
<evidence type="ECO:0000256" key="4">
    <source>
        <dbReference type="ARBA" id="ARBA00023163"/>
    </source>
</evidence>
<dbReference type="SMART" id="SM01012">
    <property type="entry name" value="ANTAR"/>
    <property type="match status" value="1"/>
</dbReference>
<gene>
    <name evidence="6" type="ORF">FOH10_05085</name>
</gene>
<dbReference type="InterPro" id="IPR003018">
    <property type="entry name" value="GAF"/>
</dbReference>
<dbReference type="GO" id="GO:0003723">
    <property type="term" value="F:RNA binding"/>
    <property type="evidence" value="ECO:0007669"/>
    <property type="project" value="InterPro"/>
</dbReference>
<dbReference type="GO" id="GO:0016301">
    <property type="term" value="F:kinase activity"/>
    <property type="evidence" value="ECO:0007669"/>
    <property type="project" value="UniProtKB-KW"/>
</dbReference>
<feature type="domain" description="ANTAR" evidence="5">
    <location>
        <begin position="166"/>
        <end position="227"/>
    </location>
</feature>
<evidence type="ECO:0000313" key="6">
    <source>
        <dbReference type="EMBL" id="QDP78207.1"/>
    </source>
</evidence>
<evidence type="ECO:0000256" key="1">
    <source>
        <dbReference type="ARBA" id="ARBA00022679"/>
    </source>
</evidence>
<dbReference type="SUPFAM" id="SSF52172">
    <property type="entry name" value="CheY-like"/>
    <property type="match status" value="1"/>
</dbReference>
<dbReference type="Pfam" id="PF01590">
    <property type="entry name" value="GAF"/>
    <property type="match status" value="1"/>
</dbReference>
<accession>A0A516NH47</accession>
<dbReference type="PROSITE" id="PS50921">
    <property type="entry name" value="ANTAR"/>
    <property type="match status" value="1"/>
</dbReference>
<dbReference type="SMART" id="SM00065">
    <property type="entry name" value="GAF"/>
    <property type="match status" value="1"/>
</dbReference>
<dbReference type="Gene3D" id="3.30.450.40">
    <property type="match status" value="1"/>
</dbReference>
<dbReference type="InterPro" id="IPR011006">
    <property type="entry name" value="CheY-like_superfamily"/>
</dbReference>
<dbReference type="InterPro" id="IPR005561">
    <property type="entry name" value="ANTAR"/>
</dbReference>
<keyword evidence="4" id="KW-0804">Transcription</keyword>
<dbReference type="SUPFAM" id="SSF55781">
    <property type="entry name" value="GAF domain-like"/>
    <property type="match status" value="1"/>
</dbReference>
<protein>
    <submittedName>
        <fullName evidence="6">GAF and ANTAR domain-containing protein</fullName>
    </submittedName>
</protein>
<name>A0A516NH47_9NOCA</name>
<sequence length="233" mass="25428">MLGGAARVLFRGGDVCPAIGVMAVSDGELLVLRSAMGVLEPDGVTVAVRLPDQPELFGALPEELLELEACQWDRGDGPGAVAFSCRAPMTITEIERYRDIWPEYADLARRHGICAVAAIPMRVDDTEAGVLSLYSHAPRPWSRRDVHRAALLATMAAEHILSRHQVRQHQRTTAQLRHALTSRIVVEQAKGVIAHAHGTTTAVAFELIRAHARRNRVTVHAVARGIVELGLRI</sequence>